<evidence type="ECO:0000313" key="2">
    <source>
        <dbReference type="EMBL" id="MPD04345.1"/>
    </source>
</evidence>
<name>A0A5B7KIC6_PORTR</name>
<feature type="compositionally biased region" description="Basic residues" evidence="1">
    <location>
        <begin position="28"/>
        <end position="44"/>
    </location>
</feature>
<feature type="compositionally biased region" description="Basic and acidic residues" evidence="1">
    <location>
        <begin position="8"/>
        <end position="27"/>
    </location>
</feature>
<sequence length="140" mass="15480">MHQYSHTESTHDYTSEKNHTGPHEPKARTHSTRQRKNNKKKKHCPNNYPHSHIVSLPFTKPATSPSSFDQHVTHSCRHTRLRSTIHSFCICGQVFVGSGDGSGVPAGVTVELRKGKGGAGQQLLTFLVALHTYPLNYGGI</sequence>
<proteinExistence type="predicted"/>
<feature type="region of interest" description="Disordered" evidence="1">
    <location>
        <begin position="1"/>
        <end position="50"/>
    </location>
</feature>
<organism evidence="2 3">
    <name type="scientific">Portunus trituberculatus</name>
    <name type="common">Swimming crab</name>
    <name type="synonym">Neptunus trituberculatus</name>
    <dbReference type="NCBI Taxonomy" id="210409"/>
    <lineage>
        <taxon>Eukaryota</taxon>
        <taxon>Metazoa</taxon>
        <taxon>Ecdysozoa</taxon>
        <taxon>Arthropoda</taxon>
        <taxon>Crustacea</taxon>
        <taxon>Multicrustacea</taxon>
        <taxon>Malacostraca</taxon>
        <taxon>Eumalacostraca</taxon>
        <taxon>Eucarida</taxon>
        <taxon>Decapoda</taxon>
        <taxon>Pleocyemata</taxon>
        <taxon>Brachyura</taxon>
        <taxon>Eubrachyura</taxon>
        <taxon>Portunoidea</taxon>
        <taxon>Portunidae</taxon>
        <taxon>Portuninae</taxon>
        <taxon>Portunus</taxon>
    </lineage>
</organism>
<reference evidence="2 3" key="1">
    <citation type="submission" date="2019-05" db="EMBL/GenBank/DDBJ databases">
        <title>Another draft genome of Portunus trituberculatus and its Hox gene families provides insights of decapod evolution.</title>
        <authorList>
            <person name="Jeong J.-H."/>
            <person name="Song I."/>
            <person name="Kim S."/>
            <person name="Choi T."/>
            <person name="Kim D."/>
            <person name="Ryu S."/>
            <person name="Kim W."/>
        </authorList>
    </citation>
    <scope>NUCLEOTIDE SEQUENCE [LARGE SCALE GENOMIC DNA]</scope>
    <source>
        <tissue evidence="2">Muscle</tissue>
    </source>
</reference>
<dbReference type="Proteomes" id="UP000324222">
    <property type="component" value="Unassembled WGS sequence"/>
</dbReference>
<dbReference type="AlphaFoldDB" id="A0A5B7KIC6"/>
<evidence type="ECO:0000313" key="3">
    <source>
        <dbReference type="Proteomes" id="UP000324222"/>
    </source>
</evidence>
<gene>
    <name evidence="2" type="ORF">E2C01_100026</name>
</gene>
<dbReference type="EMBL" id="VSRR010140655">
    <property type="protein sequence ID" value="MPD04345.1"/>
    <property type="molecule type" value="Genomic_DNA"/>
</dbReference>
<protein>
    <submittedName>
        <fullName evidence="2">Uncharacterized protein</fullName>
    </submittedName>
</protein>
<evidence type="ECO:0000256" key="1">
    <source>
        <dbReference type="SAM" id="MobiDB-lite"/>
    </source>
</evidence>
<accession>A0A5B7KIC6</accession>
<keyword evidence="3" id="KW-1185">Reference proteome</keyword>
<comment type="caution">
    <text evidence="2">The sequence shown here is derived from an EMBL/GenBank/DDBJ whole genome shotgun (WGS) entry which is preliminary data.</text>
</comment>